<organism evidence="2 3">
    <name type="scientific">Besnoitia besnoiti</name>
    <name type="common">Apicomplexan protozoan</name>
    <dbReference type="NCBI Taxonomy" id="94643"/>
    <lineage>
        <taxon>Eukaryota</taxon>
        <taxon>Sar</taxon>
        <taxon>Alveolata</taxon>
        <taxon>Apicomplexa</taxon>
        <taxon>Conoidasida</taxon>
        <taxon>Coccidia</taxon>
        <taxon>Eucoccidiorida</taxon>
        <taxon>Eimeriorina</taxon>
        <taxon>Sarcocystidae</taxon>
        <taxon>Besnoitia</taxon>
    </lineage>
</organism>
<name>A0A2A9MN38_BESBE</name>
<feature type="signal peptide" evidence="1">
    <location>
        <begin position="1"/>
        <end position="25"/>
    </location>
</feature>
<dbReference type="KEGG" id="bbes:BESB_034800"/>
<dbReference type="AlphaFoldDB" id="A0A2A9MN38"/>
<evidence type="ECO:0000313" key="2">
    <source>
        <dbReference type="EMBL" id="PFH37022.1"/>
    </source>
</evidence>
<comment type="caution">
    <text evidence="2">The sequence shown here is derived from an EMBL/GenBank/DDBJ whole genome shotgun (WGS) entry which is preliminary data.</text>
</comment>
<dbReference type="Gene3D" id="3.40.525.10">
    <property type="entry name" value="CRAL-TRIO lipid binding domain"/>
    <property type="match status" value="1"/>
</dbReference>
<dbReference type="EMBL" id="NWUJ01000002">
    <property type="protein sequence ID" value="PFH37022.1"/>
    <property type="molecule type" value="Genomic_DNA"/>
</dbReference>
<dbReference type="InterPro" id="IPR036865">
    <property type="entry name" value="CRAL-TRIO_dom_sf"/>
</dbReference>
<evidence type="ECO:0008006" key="4">
    <source>
        <dbReference type="Google" id="ProtNLM"/>
    </source>
</evidence>
<dbReference type="Proteomes" id="UP000224006">
    <property type="component" value="Chromosome II"/>
</dbReference>
<dbReference type="VEuPathDB" id="ToxoDB:BESB_034800"/>
<evidence type="ECO:0000313" key="3">
    <source>
        <dbReference type="Proteomes" id="UP000224006"/>
    </source>
</evidence>
<feature type="chain" id="PRO_5013083538" description="CRAL-TRIO domain-containing protein" evidence="1">
    <location>
        <begin position="26"/>
        <end position="271"/>
    </location>
</feature>
<dbReference type="OrthoDB" id="328765at2759"/>
<sequence length="271" mass="30662">MRPSLRGGWLYPLLFALILLALAHGARVEPDVGSGSLLHVSGVEASAQATSVADVRRFVENYRVLKRIIPHYYASFTHTGDIIYFLGLNGLDMSVLESNKKVTQLDMEQHLHFVRQIVWDCLISFDSQPIMYMVVDLRGLQVVNAWSKRNRMLTQLLRAIRDKTFTRRFHRVQVAAISESRIARTIVEMKRHKFPVGTDVQVYPSFSAFIEQNKDITADVLPRAFGGSADVELPNGGLEYMISFFVEEILARRPAALYECYEARGLNAAGK</sequence>
<accession>A0A2A9MN38</accession>
<protein>
    <recommendedName>
        <fullName evidence="4">CRAL-TRIO domain-containing protein</fullName>
    </recommendedName>
</protein>
<gene>
    <name evidence="2" type="ORF">BESB_034800</name>
</gene>
<keyword evidence="1" id="KW-0732">Signal</keyword>
<proteinExistence type="predicted"/>
<dbReference type="GeneID" id="40308461"/>
<evidence type="ECO:0000256" key="1">
    <source>
        <dbReference type="SAM" id="SignalP"/>
    </source>
</evidence>
<reference evidence="2 3" key="1">
    <citation type="submission" date="2017-09" db="EMBL/GenBank/DDBJ databases">
        <title>Genome sequencing of Besnoitia besnoiti strain Bb-Ger1.</title>
        <authorList>
            <person name="Schares G."/>
            <person name="Venepally P."/>
            <person name="Lorenzi H.A."/>
        </authorList>
    </citation>
    <scope>NUCLEOTIDE SEQUENCE [LARGE SCALE GENOMIC DNA]</scope>
    <source>
        <strain evidence="2 3">Bb-Ger1</strain>
    </source>
</reference>
<dbReference type="RefSeq" id="XP_029221031.1">
    <property type="nucleotide sequence ID" value="XM_029362066.1"/>
</dbReference>
<keyword evidence="3" id="KW-1185">Reference proteome</keyword>